<evidence type="ECO:0000313" key="2">
    <source>
        <dbReference type="EMBL" id="KAK3274868.1"/>
    </source>
</evidence>
<name>A0AAE0GBI5_9CHLO</name>
<feature type="region of interest" description="Disordered" evidence="1">
    <location>
        <begin position="130"/>
        <end position="172"/>
    </location>
</feature>
<evidence type="ECO:0000313" key="3">
    <source>
        <dbReference type="Proteomes" id="UP001190700"/>
    </source>
</evidence>
<feature type="compositionally biased region" description="Basic and acidic residues" evidence="1">
    <location>
        <begin position="158"/>
        <end position="167"/>
    </location>
</feature>
<dbReference type="Proteomes" id="UP001190700">
    <property type="component" value="Unassembled WGS sequence"/>
</dbReference>
<feature type="compositionally biased region" description="Acidic residues" evidence="1">
    <location>
        <begin position="130"/>
        <end position="139"/>
    </location>
</feature>
<keyword evidence="3" id="KW-1185">Reference proteome</keyword>
<evidence type="ECO:0000256" key="1">
    <source>
        <dbReference type="SAM" id="MobiDB-lite"/>
    </source>
</evidence>
<protein>
    <submittedName>
        <fullName evidence="2">Uncharacterized protein</fullName>
    </submittedName>
</protein>
<feature type="compositionally biased region" description="Polar residues" evidence="1">
    <location>
        <begin position="143"/>
        <end position="156"/>
    </location>
</feature>
<feature type="region of interest" description="Disordered" evidence="1">
    <location>
        <begin position="30"/>
        <end position="69"/>
    </location>
</feature>
<dbReference type="EMBL" id="LGRX02007504">
    <property type="protein sequence ID" value="KAK3274868.1"/>
    <property type="molecule type" value="Genomic_DNA"/>
</dbReference>
<proteinExistence type="predicted"/>
<feature type="region of interest" description="Disordered" evidence="1">
    <location>
        <begin position="83"/>
        <end position="118"/>
    </location>
</feature>
<organism evidence="2 3">
    <name type="scientific">Cymbomonas tetramitiformis</name>
    <dbReference type="NCBI Taxonomy" id="36881"/>
    <lineage>
        <taxon>Eukaryota</taxon>
        <taxon>Viridiplantae</taxon>
        <taxon>Chlorophyta</taxon>
        <taxon>Pyramimonadophyceae</taxon>
        <taxon>Pyramimonadales</taxon>
        <taxon>Pyramimonadaceae</taxon>
        <taxon>Cymbomonas</taxon>
    </lineage>
</organism>
<accession>A0AAE0GBI5</accession>
<feature type="compositionally biased region" description="Polar residues" evidence="1">
    <location>
        <begin position="98"/>
        <end position="108"/>
    </location>
</feature>
<dbReference type="AlphaFoldDB" id="A0AAE0GBI5"/>
<feature type="compositionally biased region" description="Basic and acidic residues" evidence="1">
    <location>
        <begin position="37"/>
        <end position="51"/>
    </location>
</feature>
<comment type="caution">
    <text evidence="2">The sequence shown here is derived from an EMBL/GenBank/DDBJ whole genome shotgun (WGS) entry which is preliminary data.</text>
</comment>
<sequence>MPANVGLTMSESADDSVIKFQRGRTNTVIATNPLFSEQDREGSTLPEEQHSRPFVVARSHIDSKNNNRKSSLIQLMNIKSMHKHDEKQVAADSGAERQGTSRCASQQPERPPPTKAPACCGCLGVKNPAMEDEHDEEDRETNSETSESAGIAQSPSRDCWEERKNSEDLDPSVLEDTEKLDFWQLSALNTGAIDKVDTTAEKEACGELPDCWEVAPNSLSSENVGLSPIATAWANRASAIAWQTDHATRARQSMLNWHATGKLPDNDAG</sequence>
<gene>
    <name evidence="2" type="ORF">CYMTET_16971</name>
</gene>
<reference evidence="2 3" key="1">
    <citation type="journal article" date="2015" name="Genome Biol. Evol.">
        <title>Comparative Genomics of a Bacterivorous Green Alga Reveals Evolutionary Causalities and Consequences of Phago-Mixotrophic Mode of Nutrition.</title>
        <authorList>
            <person name="Burns J.A."/>
            <person name="Paasch A."/>
            <person name="Narechania A."/>
            <person name="Kim E."/>
        </authorList>
    </citation>
    <scope>NUCLEOTIDE SEQUENCE [LARGE SCALE GENOMIC DNA]</scope>
    <source>
        <strain evidence="2 3">PLY_AMNH</strain>
    </source>
</reference>